<evidence type="ECO:0000256" key="1">
    <source>
        <dbReference type="PROSITE-ProRule" id="PRU00042"/>
    </source>
</evidence>
<feature type="region of interest" description="Disordered" evidence="2">
    <location>
        <begin position="176"/>
        <end position="196"/>
    </location>
</feature>
<dbReference type="GO" id="GO:0008270">
    <property type="term" value="F:zinc ion binding"/>
    <property type="evidence" value="ECO:0007669"/>
    <property type="project" value="UniProtKB-KW"/>
</dbReference>
<dbReference type="Gene3D" id="3.30.160.60">
    <property type="entry name" value="Classic Zinc Finger"/>
    <property type="match status" value="1"/>
</dbReference>
<keyword evidence="1" id="KW-0862">Zinc</keyword>
<feature type="compositionally biased region" description="Basic and acidic residues" evidence="2">
    <location>
        <begin position="580"/>
        <end position="590"/>
    </location>
</feature>
<dbReference type="SMART" id="SM00355">
    <property type="entry name" value="ZnF_C2H2"/>
    <property type="match status" value="4"/>
</dbReference>
<keyword evidence="5" id="KW-1185">Reference proteome</keyword>
<protein>
    <recommendedName>
        <fullName evidence="3">C2H2-type domain-containing protein</fullName>
    </recommendedName>
</protein>
<dbReference type="AlphaFoldDB" id="A0A8T0QAJ3"/>
<evidence type="ECO:0000313" key="4">
    <source>
        <dbReference type="EMBL" id="KAG2567876.1"/>
    </source>
</evidence>
<dbReference type="PROSITE" id="PS00028">
    <property type="entry name" value="ZINC_FINGER_C2H2_1"/>
    <property type="match status" value="3"/>
</dbReference>
<organism evidence="4 5">
    <name type="scientific">Panicum virgatum</name>
    <name type="common">Blackwell switchgrass</name>
    <dbReference type="NCBI Taxonomy" id="38727"/>
    <lineage>
        <taxon>Eukaryota</taxon>
        <taxon>Viridiplantae</taxon>
        <taxon>Streptophyta</taxon>
        <taxon>Embryophyta</taxon>
        <taxon>Tracheophyta</taxon>
        <taxon>Spermatophyta</taxon>
        <taxon>Magnoliopsida</taxon>
        <taxon>Liliopsida</taxon>
        <taxon>Poales</taxon>
        <taxon>Poaceae</taxon>
        <taxon>PACMAD clade</taxon>
        <taxon>Panicoideae</taxon>
        <taxon>Panicodae</taxon>
        <taxon>Paniceae</taxon>
        <taxon>Panicinae</taxon>
        <taxon>Panicum</taxon>
        <taxon>Panicum sect. Hiantes</taxon>
    </lineage>
</organism>
<feature type="domain" description="C2H2-type" evidence="3">
    <location>
        <begin position="402"/>
        <end position="424"/>
    </location>
</feature>
<feature type="region of interest" description="Disordered" evidence="2">
    <location>
        <begin position="132"/>
        <end position="164"/>
    </location>
</feature>
<feature type="region of interest" description="Disordered" evidence="2">
    <location>
        <begin position="1"/>
        <end position="21"/>
    </location>
</feature>
<dbReference type="EMBL" id="CM029050">
    <property type="protein sequence ID" value="KAG2567876.1"/>
    <property type="molecule type" value="Genomic_DNA"/>
</dbReference>
<dbReference type="InterPro" id="IPR036236">
    <property type="entry name" value="Znf_C2H2_sf"/>
</dbReference>
<feature type="domain" description="C2H2-type" evidence="3">
    <location>
        <begin position="26"/>
        <end position="53"/>
    </location>
</feature>
<keyword evidence="1" id="KW-0479">Metal-binding</keyword>
<feature type="compositionally biased region" description="Low complexity" evidence="2">
    <location>
        <begin position="135"/>
        <end position="149"/>
    </location>
</feature>
<dbReference type="InterPro" id="IPR013087">
    <property type="entry name" value="Znf_C2H2_type"/>
</dbReference>
<proteinExistence type="predicted"/>
<feature type="region of interest" description="Disordered" evidence="2">
    <location>
        <begin position="513"/>
        <end position="590"/>
    </location>
</feature>
<evidence type="ECO:0000256" key="2">
    <source>
        <dbReference type="SAM" id="MobiDB-lite"/>
    </source>
</evidence>
<dbReference type="Proteomes" id="UP000823388">
    <property type="component" value="Chromosome 7N"/>
</dbReference>
<evidence type="ECO:0000259" key="3">
    <source>
        <dbReference type="PROSITE" id="PS50157"/>
    </source>
</evidence>
<feature type="domain" description="C2H2-type" evidence="3">
    <location>
        <begin position="275"/>
        <end position="302"/>
    </location>
</feature>
<keyword evidence="1" id="KW-0863">Zinc-finger</keyword>
<accession>A0A8T0QAJ3</accession>
<dbReference type="Pfam" id="PF13912">
    <property type="entry name" value="zf-C2H2_6"/>
    <property type="match status" value="3"/>
</dbReference>
<dbReference type="PANTHER" id="PTHR47068:SF2">
    <property type="entry name" value="OS04G0552400 PROTEIN"/>
    <property type="match status" value="1"/>
</dbReference>
<name>A0A8T0QAJ3_PANVG</name>
<feature type="compositionally biased region" description="Pro residues" evidence="2">
    <location>
        <begin position="9"/>
        <end position="21"/>
    </location>
</feature>
<reference evidence="4" key="1">
    <citation type="submission" date="2020-05" db="EMBL/GenBank/DDBJ databases">
        <title>WGS assembly of Panicum virgatum.</title>
        <authorList>
            <person name="Lovell J.T."/>
            <person name="Jenkins J."/>
            <person name="Shu S."/>
            <person name="Juenger T.E."/>
            <person name="Schmutz J."/>
        </authorList>
    </citation>
    <scope>NUCLEOTIDE SEQUENCE</scope>
    <source>
        <strain evidence="4">AP13</strain>
    </source>
</reference>
<dbReference type="PROSITE" id="PS50157">
    <property type="entry name" value="ZINC_FINGER_C2H2_2"/>
    <property type="match status" value="3"/>
</dbReference>
<evidence type="ECO:0000313" key="5">
    <source>
        <dbReference type="Proteomes" id="UP000823388"/>
    </source>
</evidence>
<sequence>MCEASFLMPPSPSPPRPPGQPPEFKHFCRVCNKGFTCGSALGGHMRAHGASDVDGFGADDDSLGDEASAARCRGSDDQWDAVGTSSAATHAYTLRANPNRLIRSCQVCKNCGKEFTSWELFLQHGKCNSEDEVQLDGSGSLRSSSPPSDADGEEDPAAVAAAWSKGKRSRRVKLMIGGEDHSGMASSRQDTSGDEEEDLANCLVMLSSSNVGQTTVARTDKQERCASTAKEGDGGPALQLQPISFFVPPPEPIVALPSAVAPPPQYITPSSRNVFECKACKKVFTSHQALGGHRASHKKVKGCFAAKFEGNAGEPTRHSAVGGDSNNITGKGAAVDEVNTGVSTEAKTSIYAATSDLDTKTGTSSEVAAASLSMSLAPMGHSSSPVTTLTVAAPCKKNSKMHECSVCHRLFTSGQALGGHKRCHWLTSSTADPCNPVANMIPPLTEDIVGVVRHQLTTLQQMVDTPEPVLDLTIAARPAALAAASVARPEAGSSSFHLEALAPVHLQPLAVAAPSTGSHRKKTTATSSHHAADKVAEDDEADSTAAKRAKLSDLKDVVSMDGEPTGPWLQVGMGSSSAGGDDKSRESAIN</sequence>
<comment type="caution">
    <text evidence="4">The sequence shown here is derived from an EMBL/GenBank/DDBJ whole genome shotgun (WGS) entry which is preliminary data.</text>
</comment>
<dbReference type="PANTHER" id="PTHR47068">
    <property type="entry name" value="OS02G0659100 PROTEIN"/>
    <property type="match status" value="1"/>
</dbReference>
<dbReference type="SUPFAM" id="SSF57667">
    <property type="entry name" value="beta-beta-alpha zinc fingers"/>
    <property type="match status" value="2"/>
</dbReference>
<gene>
    <name evidence="4" type="ORF">PVAP13_7NG274400</name>
</gene>